<dbReference type="EMBL" id="RAHC01000001">
    <property type="protein sequence ID" value="RUP78206.1"/>
    <property type="molecule type" value="Genomic_DNA"/>
</dbReference>
<evidence type="ECO:0000259" key="1">
    <source>
        <dbReference type="Pfam" id="PF01408"/>
    </source>
</evidence>
<dbReference type="InterPro" id="IPR051450">
    <property type="entry name" value="Gfo/Idh/MocA_Oxidoreductases"/>
</dbReference>
<dbReference type="Proteomes" id="UP000274545">
    <property type="component" value="Unassembled WGS sequence"/>
</dbReference>
<organism evidence="2 3">
    <name type="scientific">Spiroplasma poulsonii</name>
    <dbReference type="NCBI Taxonomy" id="2138"/>
    <lineage>
        <taxon>Bacteria</taxon>
        <taxon>Bacillati</taxon>
        <taxon>Mycoplasmatota</taxon>
        <taxon>Mollicutes</taxon>
        <taxon>Entomoplasmatales</taxon>
        <taxon>Spiroplasmataceae</taxon>
        <taxon>Spiroplasma</taxon>
    </lineage>
</organism>
<reference evidence="2 3" key="1">
    <citation type="journal article" date="2019" name="Genome Biol. Evol.">
        <title>Toxin and genome evolution in a Drosophila defensive symbiosis.</title>
        <authorList>
            <person name="Ballinger M.J."/>
            <person name="Gawryluk R.M."/>
            <person name="Perlman S.J."/>
        </authorList>
    </citation>
    <scope>NUCLEOTIDE SEQUENCE [LARGE SCALE GENOMIC DNA]</scope>
    <source>
        <strain evidence="3">sNeo</strain>
    </source>
</reference>
<sequence length="315" mass="35564">MDDLKNTKYYDKITLFGIYNLTHEKALQYQSEYQIQKVYQSLDDVLQDAANFDLAYIGTSDATHYEIAKQLLTNKINVFCEKPLTLSYQTAKELYNLFDVIKTGFSPVYQLMRATTNNVLLKDIEAGLIGTIEYLSASHAKVSTSGKKPQPIWNDPKFVGFHLAGGMYALFIGLDLLGPAQLVTHLNNAYATHRAISTSVLNIRHKNNGISTILASDNLSRDLSAQILGTAGYIKLGGNLQKYHVDYHKDYCHMAYTYQVYDLQGNLLKNVDEQLKTAGEGLCFEIDHIYELWKNQKIESNIVTKAISLEIIKIL</sequence>
<protein>
    <submittedName>
        <fullName evidence="2">Gfo/Idh/MocA family oxidoreductase</fullName>
    </submittedName>
</protein>
<dbReference type="AlphaFoldDB" id="A0A433ETG4"/>
<gene>
    <name evidence="2" type="ORF">D6D54_01755</name>
</gene>
<dbReference type="PANTHER" id="PTHR43377">
    <property type="entry name" value="BILIVERDIN REDUCTASE A"/>
    <property type="match status" value="1"/>
</dbReference>
<proteinExistence type="predicted"/>
<evidence type="ECO:0000313" key="2">
    <source>
        <dbReference type="EMBL" id="RUP78206.1"/>
    </source>
</evidence>
<dbReference type="Pfam" id="PF01408">
    <property type="entry name" value="GFO_IDH_MocA"/>
    <property type="match status" value="1"/>
</dbReference>
<accession>A0A433ETG4</accession>
<comment type="caution">
    <text evidence="2">The sequence shown here is derived from an EMBL/GenBank/DDBJ whole genome shotgun (WGS) entry which is preliminary data.</text>
</comment>
<dbReference type="SUPFAM" id="SSF51735">
    <property type="entry name" value="NAD(P)-binding Rossmann-fold domains"/>
    <property type="match status" value="1"/>
</dbReference>
<evidence type="ECO:0000313" key="3">
    <source>
        <dbReference type="Proteomes" id="UP000274545"/>
    </source>
</evidence>
<dbReference type="InterPro" id="IPR036291">
    <property type="entry name" value="NAD(P)-bd_dom_sf"/>
</dbReference>
<dbReference type="Gene3D" id="3.40.50.720">
    <property type="entry name" value="NAD(P)-binding Rossmann-like Domain"/>
    <property type="match status" value="1"/>
</dbReference>
<dbReference type="GO" id="GO:0000166">
    <property type="term" value="F:nucleotide binding"/>
    <property type="evidence" value="ECO:0007669"/>
    <property type="project" value="InterPro"/>
</dbReference>
<name>A0A433ETG4_9MOLU</name>
<dbReference type="InterPro" id="IPR000683">
    <property type="entry name" value="Gfo/Idh/MocA-like_OxRdtase_N"/>
</dbReference>
<dbReference type="Gene3D" id="3.30.360.10">
    <property type="entry name" value="Dihydrodipicolinate Reductase, domain 2"/>
    <property type="match status" value="1"/>
</dbReference>
<dbReference type="PANTHER" id="PTHR43377:SF1">
    <property type="entry name" value="BILIVERDIN REDUCTASE A"/>
    <property type="match status" value="1"/>
</dbReference>
<feature type="domain" description="Gfo/Idh/MocA-like oxidoreductase N-terminal" evidence="1">
    <location>
        <begin position="13"/>
        <end position="98"/>
    </location>
</feature>